<accession>A0ABD2IT54</accession>
<feature type="signal peptide" evidence="2">
    <location>
        <begin position="1"/>
        <end position="22"/>
    </location>
</feature>
<proteinExistence type="predicted"/>
<sequence length="380" mass="42499">MFHSMLIPSKVIFLLVCPSVFSQLWNKIRCKNAIETELGMEEDYERDCGTDAKCGAIFCSTIDGRYKFNEWECYAINYGGQLCAETKASTIGHIRDRYHMPTGVAWQCSCQFGGVGENRANVHFVPPAFPLQATKTIMCDFSIGNEFGMIIESKRIASIAVGKCGAIFCSADNGKYQLNEWGAYVDSYSEQNCSEERARSADENHRSYTKQRLPNDATGPWKCTCQFGESGLNNTNEHFLAPTEIMKCKSALGTESGMIRDGERECFNDKCGAVFCSAENGRIQWNEWDCFDVILKERVCAKDKARVVGQERARYNLPSADRLWDCTCLFGEMCSNMTNAHFMPAECASIRHCIGMASIMVGLTTGFLSFFLTNICIGLI</sequence>
<keyword evidence="1" id="KW-1133">Transmembrane helix</keyword>
<keyword evidence="1" id="KW-0472">Membrane</keyword>
<comment type="caution">
    <text evidence="3">The sequence shown here is derived from an EMBL/GenBank/DDBJ whole genome shotgun (WGS) entry which is preliminary data.</text>
</comment>
<dbReference type="EMBL" id="JBICBT010001107">
    <property type="protein sequence ID" value="KAL3082491.1"/>
    <property type="molecule type" value="Genomic_DNA"/>
</dbReference>
<dbReference type="Proteomes" id="UP001620626">
    <property type="component" value="Unassembled WGS sequence"/>
</dbReference>
<organism evidence="3 4">
    <name type="scientific">Heterodera trifolii</name>
    <dbReference type="NCBI Taxonomy" id="157864"/>
    <lineage>
        <taxon>Eukaryota</taxon>
        <taxon>Metazoa</taxon>
        <taxon>Ecdysozoa</taxon>
        <taxon>Nematoda</taxon>
        <taxon>Chromadorea</taxon>
        <taxon>Rhabditida</taxon>
        <taxon>Tylenchina</taxon>
        <taxon>Tylenchomorpha</taxon>
        <taxon>Tylenchoidea</taxon>
        <taxon>Heteroderidae</taxon>
        <taxon>Heteroderinae</taxon>
        <taxon>Heterodera</taxon>
    </lineage>
</organism>
<keyword evidence="4" id="KW-1185">Reference proteome</keyword>
<evidence type="ECO:0000256" key="1">
    <source>
        <dbReference type="SAM" id="Phobius"/>
    </source>
</evidence>
<dbReference type="AlphaFoldDB" id="A0ABD2IT54"/>
<gene>
    <name evidence="3" type="ORF">niasHT_038323</name>
</gene>
<keyword evidence="2" id="KW-0732">Signal</keyword>
<evidence type="ECO:0000313" key="4">
    <source>
        <dbReference type="Proteomes" id="UP001620626"/>
    </source>
</evidence>
<evidence type="ECO:0000256" key="2">
    <source>
        <dbReference type="SAM" id="SignalP"/>
    </source>
</evidence>
<feature type="chain" id="PRO_5044856789" evidence="2">
    <location>
        <begin position="23"/>
        <end position="380"/>
    </location>
</feature>
<name>A0ABD2IT54_9BILA</name>
<reference evidence="3 4" key="1">
    <citation type="submission" date="2024-10" db="EMBL/GenBank/DDBJ databases">
        <authorList>
            <person name="Kim D."/>
        </authorList>
    </citation>
    <scope>NUCLEOTIDE SEQUENCE [LARGE SCALE GENOMIC DNA]</scope>
    <source>
        <strain evidence="3">BH-2024</strain>
    </source>
</reference>
<evidence type="ECO:0000313" key="3">
    <source>
        <dbReference type="EMBL" id="KAL3082491.1"/>
    </source>
</evidence>
<feature type="transmembrane region" description="Helical" evidence="1">
    <location>
        <begin position="354"/>
        <end position="377"/>
    </location>
</feature>
<protein>
    <submittedName>
        <fullName evidence="3">Uncharacterized protein</fullName>
    </submittedName>
</protein>
<keyword evidence="1" id="KW-0812">Transmembrane</keyword>